<name>A0A429XYI2_9BACI</name>
<feature type="transmembrane region" description="Helical" evidence="2">
    <location>
        <begin position="7"/>
        <end position="24"/>
    </location>
</feature>
<dbReference type="AlphaFoldDB" id="A0A429XYI2"/>
<evidence type="ECO:0000313" key="3">
    <source>
        <dbReference type="EMBL" id="RST73796.1"/>
    </source>
</evidence>
<dbReference type="Proteomes" id="UP000287156">
    <property type="component" value="Unassembled WGS sequence"/>
</dbReference>
<evidence type="ECO:0000256" key="2">
    <source>
        <dbReference type="SAM" id="Phobius"/>
    </source>
</evidence>
<keyword evidence="4" id="KW-1185">Reference proteome</keyword>
<dbReference type="RefSeq" id="WP_126051183.1">
    <property type="nucleotide sequence ID" value="NZ_QYTV02000005.1"/>
</dbReference>
<evidence type="ECO:0000313" key="4">
    <source>
        <dbReference type="Proteomes" id="UP000287156"/>
    </source>
</evidence>
<proteinExistence type="predicted"/>
<feature type="compositionally biased region" description="Basic residues" evidence="1">
    <location>
        <begin position="69"/>
        <end position="80"/>
    </location>
</feature>
<dbReference type="OrthoDB" id="2989424at2"/>
<reference evidence="3" key="1">
    <citation type="submission" date="2018-12" db="EMBL/GenBank/DDBJ databases">
        <authorList>
            <person name="Sun L."/>
            <person name="Chen Z."/>
        </authorList>
    </citation>
    <scope>NUCLEOTIDE SEQUENCE [LARGE SCALE GENOMIC DNA]</scope>
    <source>
        <strain evidence="3">3-2-2</strain>
    </source>
</reference>
<gene>
    <name evidence="3" type="ORF">D4T97_013050</name>
</gene>
<dbReference type="NCBIfam" id="NF041554">
    <property type="entry name" value="SA1362_fam"/>
    <property type="match status" value="1"/>
</dbReference>
<evidence type="ECO:0000256" key="1">
    <source>
        <dbReference type="SAM" id="MobiDB-lite"/>
    </source>
</evidence>
<keyword evidence="2" id="KW-0812">Transmembrane</keyword>
<feature type="region of interest" description="Disordered" evidence="1">
    <location>
        <begin position="61"/>
        <end position="92"/>
    </location>
</feature>
<evidence type="ECO:0008006" key="5">
    <source>
        <dbReference type="Google" id="ProtNLM"/>
    </source>
</evidence>
<dbReference type="InterPro" id="IPR048110">
    <property type="entry name" value="SA1362/YqhP-like"/>
</dbReference>
<keyword evidence="2" id="KW-0472">Membrane</keyword>
<comment type="caution">
    <text evidence="3">The sequence shown here is derived from an EMBL/GenBank/DDBJ whole genome shotgun (WGS) entry which is preliminary data.</text>
</comment>
<dbReference type="EMBL" id="QYTV02000005">
    <property type="protein sequence ID" value="RST73796.1"/>
    <property type="molecule type" value="Genomic_DNA"/>
</dbReference>
<organism evidence="3 4">
    <name type="scientific">Siminovitchia acidinfaciens</name>
    <dbReference type="NCBI Taxonomy" id="2321395"/>
    <lineage>
        <taxon>Bacteria</taxon>
        <taxon>Bacillati</taxon>
        <taxon>Bacillota</taxon>
        <taxon>Bacilli</taxon>
        <taxon>Bacillales</taxon>
        <taxon>Bacillaceae</taxon>
        <taxon>Siminovitchia</taxon>
    </lineage>
</organism>
<protein>
    <recommendedName>
        <fullName evidence="5">YqhP</fullName>
    </recommendedName>
</protein>
<accession>A0A429XYI2</accession>
<sequence length="117" mass="13183">MKARNLIISGIFILAVIGLGSYLINNPVGLFKQLLFMGAVVAAVLIIYRIWTNRSQGGREKNAFARAAKQSKMRAKKRKTSAQTSNHFRNRPLRKRSTAHLTVIEGKKSKKKDRAIF</sequence>
<feature type="transmembrane region" description="Helical" evidence="2">
    <location>
        <begin position="30"/>
        <end position="51"/>
    </location>
</feature>
<keyword evidence="2" id="KW-1133">Transmembrane helix</keyword>